<dbReference type="CDD" id="cd07100">
    <property type="entry name" value="ALDH_SSADH1_GabD1"/>
    <property type="match status" value="1"/>
</dbReference>
<dbReference type="Pfam" id="PF00171">
    <property type="entry name" value="Aldedh"/>
    <property type="match status" value="1"/>
</dbReference>
<proteinExistence type="inferred from homology"/>
<dbReference type="Gene3D" id="3.40.309.10">
    <property type="entry name" value="Aldehyde Dehydrogenase, Chain A, domain 2"/>
    <property type="match status" value="1"/>
</dbReference>
<dbReference type="Gene3D" id="3.40.605.10">
    <property type="entry name" value="Aldehyde Dehydrogenase, Chain A, domain 1"/>
    <property type="match status" value="1"/>
</dbReference>
<dbReference type="InterPro" id="IPR016161">
    <property type="entry name" value="Ald_DH/histidinol_DH"/>
</dbReference>
<evidence type="ECO:0000256" key="3">
    <source>
        <dbReference type="ARBA" id="ARBA00023002"/>
    </source>
</evidence>
<dbReference type="InterPro" id="IPR047110">
    <property type="entry name" value="GABD/Sad-like"/>
</dbReference>
<keyword evidence="6" id="KW-1185">Reference proteome</keyword>
<dbReference type="PANTHER" id="PTHR43217">
    <property type="entry name" value="SUCCINATE SEMIALDEHYDE DEHYDROGENASE [NAD(P)+] SAD"/>
    <property type="match status" value="1"/>
</dbReference>
<dbReference type="InterPro" id="IPR016163">
    <property type="entry name" value="Ald_DH_C"/>
</dbReference>
<dbReference type="EMBL" id="LT629740">
    <property type="protein sequence ID" value="SDT25133.1"/>
    <property type="molecule type" value="Genomic_DNA"/>
</dbReference>
<feature type="domain" description="Aldehyde dehydrogenase" evidence="4">
    <location>
        <begin position="4"/>
        <end position="449"/>
    </location>
</feature>
<gene>
    <name evidence="5" type="ORF">SAMN05216490_2858</name>
</gene>
<dbReference type="AlphaFoldDB" id="A0A1H1YUQ2"/>
<sequence length="453" mass="49030">MSVFKSIFPYNQQVIAEYPLMDDHAINTILTDSAKAFTHWSLQSYAHRAGILNNVAAILRKEKEQLATIITNEMGKVLAEAKGEVEKCAVTCEYYAQNAEAFLADEIMEAGYYKSFVAYQPIGAVLAIMPWNFPFWQVFRFAAPTLMAGNTALLKHAPNVTGCSLAIERVFKEAGAPKGVFQSLIIDVPEIEKIISADIVQAATLTGSERAGASMAILAGKHIKKSVLELGGSDALIVLADADIEKAATVAIQSRMQNAGQSCIASKRFIVEQKIQEEFVNQLQLQIQKLKQGDPFNTNITTGPMARIDLAQQLEKQMQNSIKSGATLQLGGEVDGANFNPSLLLNVKKGMATFDEEAFGPVASVITAADEQDAINIANQSNYGLGGSIWTKDVEKGIALARKVNSGAVFINSLVKSDPRLPFGGIKRSGYGRELGRHGILEFVNIKSIAADQ</sequence>
<keyword evidence="3" id="KW-0560">Oxidoreductase</keyword>
<evidence type="ECO:0000256" key="1">
    <source>
        <dbReference type="ARBA" id="ARBA00009986"/>
    </source>
</evidence>
<protein>
    <submittedName>
        <fullName evidence="5">Succinate-semialdehyde dehydrogenase / glutarate-semialdehyde dehydrogenase</fullName>
    </submittedName>
</protein>
<keyword evidence="2" id="KW-0521">NADP</keyword>
<dbReference type="OrthoDB" id="781568at2"/>
<evidence type="ECO:0000259" key="4">
    <source>
        <dbReference type="Pfam" id="PF00171"/>
    </source>
</evidence>
<reference evidence="5 6" key="1">
    <citation type="submission" date="2016-10" db="EMBL/GenBank/DDBJ databases">
        <authorList>
            <person name="de Groot N.N."/>
        </authorList>
    </citation>
    <scope>NUCLEOTIDE SEQUENCE [LARGE SCALE GENOMIC DNA]</scope>
    <source>
        <strain evidence="5 6">MP1X4</strain>
    </source>
</reference>
<dbReference type="InterPro" id="IPR016162">
    <property type="entry name" value="Ald_DH_N"/>
</dbReference>
<name>A0A1H1YUQ2_MUCMA</name>
<dbReference type="GO" id="GO:0004030">
    <property type="term" value="F:aldehyde dehydrogenase [NAD(P)+] activity"/>
    <property type="evidence" value="ECO:0007669"/>
    <property type="project" value="InterPro"/>
</dbReference>
<dbReference type="InterPro" id="IPR044148">
    <property type="entry name" value="ALDH_GabD1-like"/>
</dbReference>
<accession>A0A1H1YUQ2</accession>
<evidence type="ECO:0000313" key="6">
    <source>
        <dbReference type="Proteomes" id="UP000199679"/>
    </source>
</evidence>
<dbReference type="InterPro" id="IPR015590">
    <property type="entry name" value="Aldehyde_DH_dom"/>
</dbReference>
<dbReference type="FunFam" id="3.40.605.10:FF:000012">
    <property type="entry name" value="NAD-dependent succinate-semialdehyde dehydrogenase"/>
    <property type="match status" value="1"/>
</dbReference>
<comment type="similarity">
    <text evidence="1">Belongs to the aldehyde dehydrogenase family.</text>
</comment>
<dbReference type="PANTHER" id="PTHR43217:SF1">
    <property type="entry name" value="SUCCINATE SEMIALDEHYDE DEHYDROGENASE [NAD(P)+] SAD"/>
    <property type="match status" value="1"/>
</dbReference>
<evidence type="ECO:0000256" key="2">
    <source>
        <dbReference type="ARBA" id="ARBA00022857"/>
    </source>
</evidence>
<dbReference type="RefSeq" id="WP_091373984.1">
    <property type="nucleotide sequence ID" value="NZ_LT629740.1"/>
</dbReference>
<organism evidence="5 6">
    <name type="scientific">Mucilaginibacter mallensis</name>
    <dbReference type="NCBI Taxonomy" id="652787"/>
    <lineage>
        <taxon>Bacteria</taxon>
        <taxon>Pseudomonadati</taxon>
        <taxon>Bacteroidota</taxon>
        <taxon>Sphingobacteriia</taxon>
        <taxon>Sphingobacteriales</taxon>
        <taxon>Sphingobacteriaceae</taxon>
        <taxon>Mucilaginibacter</taxon>
    </lineage>
</organism>
<dbReference type="Proteomes" id="UP000199679">
    <property type="component" value="Chromosome I"/>
</dbReference>
<evidence type="ECO:0000313" key="5">
    <source>
        <dbReference type="EMBL" id="SDT25133.1"/>
    </source>
</evidence>
<dbReference type="SUPFAM" id="SSF53720">
    <property type="entry name" value="ALDH-like"/>
    <property type="match status" value="1"/>
</dbReference>
<dbReference type="GO" id="GO:0004777">
    <property type="term" value="F:succinate-semialdehyde dehydrogenase (NAD+) activity"/>
    <property type="evidence" value="ECO:0007669"/>
    <property type="project" value="TreeGrafter"/>
</dbReference>
<dbReference type="STRING" id="652787.SAMN05216490_2858"/>